<keyword evidence="3" id="KW-1185">Reference proteome</keyword>
<keyword evidence="1" id="KW-0732">Signal</keyword>
<evidence type="ECO:0000313" key="3">
    <source>
        <dbReference type="Proteomes" id="UP001204746"/>
    </source>
</evidence>
<evidence type="ECO:0008006" key="4">
    <source>
        <dbReference type="Google" id="ProtNLM"/>
    </source>
</evidence>
<dbReference type="Pfam" id="PF08310">
    <property type="entry name" value="LGFP"/>
    <property type="match status" value="2"/>
</dbReference>
<feature type="signal peptide" evidence="1">
    <location>
        <begin position="1"/>
        <end position="37"/>
    </location>
</feature>
<evidence type="ECO:0000313" key="2">
    <source>
        <dbReference type="EMBL" id="MCQ8192670.1"/>
    </source>
</evidence>
<name>A0ABT1V5J8_9ACTN</name>
<sequence>MTPRTKLLQRTTRLVQAAAVALTALATLLVQAPTAAAEDICGYQVGGDILIAYNATGGKGGPLGCPTTDELVTPDGVGRYNHFTGGSIYWTAQTGAHPVWGAIRDKWEALGWETGKLGYPTSDELTNPDGTGKRQTFQGGTVYWHPSYGAHPVWGKIGELWGQYGWEGGAFGYPTSDEQWDENYKSIYQRYSKNNLVLFWSAGNGVEGCKGECVGYSGTTGTDWFRELRVEIPYGTSNVVVRAFPTEAGFINARTDFQGGWYQMWSLAPYPNDVSQTEHNSLYEQYACHAKFADQLLPGEWNTGVSFDLESWRSDIGMEDATSLTKFLSHNCEWD</sequence>
<dbReference type="RefSeq" id="WP_256653529.1">
    <property type="nucleotide sequence ID" value="NZ_JANIAA010000027.1"/>
</dbReference>
<dbReference type="InterPro" id="IPR013207">
    <property type="entry name" value="LGFP"/>
</dbReference>
<gene>
    <name evidence="2" type="ORF">NP777_31255</name>
</gene>
<feature type="chain" id="PRO_5046034927" description="LGFP repeat-containing protein" evidence="1">
    <location>
        <begin position="38"/>
        <end position="335"/>
    </location>
</feature>
<evidence type="ECO:0000256" key="1">
    <source>
        <dbReference type="SAM" id="SignalP"/>
    </source>
</evidence>
<accession>A0ABT1V5J8</accession>
<proteinExistence type="predicted"/>
<organism evidence="2 3">
    <name type="scientific">Streptomyces rugosispiralis</name>
    <dbReference type="NCBI Taxonomy" id="2967341"/>
    <lineage>
        <taxon>Bacteria</taxon>
        <taxon>Bacillati</taxon>
        <taxon>Actinomycetota</taxon>
        <taxon>Actinomycetes</taxon>
        <taxon>Kitasatosporales</taxon>
        <taxon>Streptomycetaceae</taxon>
        <taxon>Streptomyces</taxon>
    </lineage>
</organism>
<dbReference type="EMBL" id="JANIAA010000027">
    <property type="protein sequence ID" value="MCQ8192670.1"/>
    <property type="molecule type" value="Genomic_DNA"/>
</dbReference>
<reference evidence="2 3" key="1">
    <citation type="submission" date="2022-07" db="EMBL/GenBank/DDBJ databases">
        <authorList>
            <person name="Phongsopitanun W."/>
            <person name="Tanasupawat S."/>
        </authorList>
    </citation>
    <scope>NUCLEOTIDE SEQUENCE [LARGE SCALE GENOMIC DNA]</scope>
    <source>
        <strain evidence="2 3">RCU-064</strain>
    </source>
</reference>
<dbReference type="Proteomes" id="UP001204746">
    <property type="component" value="Unassembled WGS sequence"/>
</dbReference>
<protein>
    <recommendedName>
        <fullName evidence="4">LGFP repeat-containing protein</fullName>
    </recommendedName>
</protein>
<comment type="caution">
    <text evidence="2">The sequence shown here is derived from an EMBL/GenBank/DDBJ whole genome shotgun (WGS) entry which is preliminary data.</text>
</comment>